<dbReference type="Pfam" id="PF00175">
    <property type="entry name" value="NAD_binding_1"/>
    <property type="match status" value="1"/>
</dbReference>
<dbReference type="GO" id="GO:0051213">
    <property type="term" value="F:dioxygenase activity"/>
    <property type="evidence" value="ECO:0007669"/>
    <property type="project" value="UniProtKB-KW"/>
</dbReference>
<dbReference type="InterPro" id="IPR017927">
    <property type="entry name" value="FAD-bd_FR_type"/>
</dbReference>
<evidence type="ECO:0000259" key="1">
    <source>
        <dbReference type="PROSITE" id="PS51384"/>
    </source>
</evidence>
<evidence type="ECO:0000313" key="2">
    <source>
        <dbReference type="EMBL" id="PJE80454.1"/>
    </source>
</evidence>
<dbReference type="Pfam" id="PF00970">
    <property type="entry name" value="FAD_binding_6"/>
    <property type="match status" value="1"/>
</dbReference>
<dbReference type="Gene3D" id="2.40.30.10">
    <property type="entry name" value="Translation factors"/>
    <property type="match status" value="1"/>
</dbReference>
<dbReference type="SUPFAM" id="SSF63380">
    <property type="entry name" value="Riboflavin synthase domain-like"/>
    <property type="match status" value="1"/>
</dbReference>
<dbReference type="PANTHER" id="PTHR47354">
    <property type="entry name" value="NADH OXIDOREDUCTASE HCR"/>
    <property type="match status" value="1"/>
</dbReference>
<dbReference type="AlphaFoldDB" id="A0A2H9TB76"/>
<dbReference type="InterPro" id="IPR039261">
    <property type="entry name" value="FNR_nucleotide-bd"/>
</dbReference>
<feature type="domain" description="FAD-binding FR-type" evidence="1">
    <location>
        <begin position="3"/>
        <end position="109"/>
    </location>
</feature>
<dbReference type="SUPFAM" id="SSF52343">
    <property type="entry name" value="Ferredoxin reductase-like, C-terminal NADP-linked domain"/>
    <property type="match status" value="1"/>
</dbReference>
<comment type="caution">
    <text evidence="2">The sequence shown here is derived from an EMBL/GenBank/DDBJ whole genome shotgun (WGS) entry which is preliminary data.</text>
</comment>
<proteinExistence type="predicted"/>
<gene>
    <name evidence="2" type="primary">benC</name>
    <name evidence="2" type="ORF">CI610_00537</name>
</gene>
<dbReference type="InterPro" id="IPR008333">
    <property type="entry name" value="Cbr1-like_FAD-bd_dom"/>
</dbReference>
<sequence>MPRPSYPVTLISKKPLSANTIELTLAFDDKEQHFHYTAGQFVQLLFTADGQQHKRSYSIANTPENFNQYGHLNIAISFVENGIASSLFKTADTGLSMELTGPFGILTLPDAHERQLILGGTGTGIAPYHAMLSELEKRAAQGCNISVITGARHRNESIYHDAFQKTAEKYANFHYLTCLSREASIHTEQNEYTGYIQERFIDLSLDPDKDLVYLCGNPGMITDATSLLINQFGFVSKKIKREKYVYSGH</sequence>
<dbReference type="InterPro" id="IPR001433">
    <property type="entry name" value="OxRdtase_FAD/NAD-bd"/>
</dbReference>
<keyword evidence="2" id="KW-0223">Dioxygenase</keyword>
<accession>A0A2H9TB76</accession>
<reference evidence="2" key="1">
    <citation type="journal article" date="2017" name="Appl. Environ. Microbiol.">
        <title>Molecular characterization of an Endozoicomonas-like organism causing infection in king scallop Pecten maximus L.</title>
        <authorList>
            <person name="Cano I."/>
            <person name="van Aerle R."/>
            <person name="Ross S."/>
            <person name="Verner-Jeffreys D.W."/>
            <person name="Paley R.K."/>
            <person name="Rimmer G."/>
            <person name="Ryder D."/>
            <person name="Hooper P."/>
            <person name="Stone D."/>
            <person name="Feist S.W."/>
        </authorList>
    </citation>
    <scope>NUCLEOTIDE SEQUENCE</scope>
</reference>
<keyword evidence="2" id="KW-0560">Oxidoreductase</keyword>
<dbReference type="EMBL" id="NSIT01000016">
    <property type="protein sequence ID" value="PJE80454.1"/>
    <property type="molecule type" value="Genomic_DNA"/>
</dbReference>
<dbReference type="PRINTS" id="PR00371">
    <property type="entry name" value="FPNCR"/>
</dbReference>
<dbReference type="InterPro" id="IPR050415">
    <property type="entry name" value="MRET"/>
</dbReference>
<dbReference type="Gene3D" id="3.40.50.80">
    <property type="entry name" value="Nucleotide-binding domain of ferredoxin-NADP reductase (FNR) module"/>
    <property type="match status" value="1"/>
</dbReference>
<name>A0A2H9TB76_9ZZZZ</name>
<protein>
    <submittedName>
        <fullName evidence="2">Benzoate 1,2-dioxygenase electron transfer component</fullName>
    </submittedName>
</protein>
<dbReference type="InterPro" id="IPR001709">
    <property type="entry name" value="Flavoprot_Pyr_Nucl_cyt_Rdtase"/>
</dbReference>
<organism evidence="2">
    <name type="scientific">invertebrate metagenome</name>
    <dbReference type="NCBI Taxonomy" id="1711999"/>
    <lineage>
        <taxon>unclassified sequences</taxon>
        <taxon>metagenomes</taxon>
        <taxon>organismal metagenomes</taxon>
    </lineage>
</organism>
<dbReference type="InterPro" id="IPR017938">
    <property type="entry name" value="Riboflavin_synthase-like_b-brl"/>
</dbReference>
<dbReference type="PANTHER" id="PTHR47354:SF5">
    <property type="entry name" value="PROTEIN RFBI"/>
    <property type="match status" value="1"/>
</dbReference>
<dbReference type="PRINTS" id="PR00410">
    <property type="entry name" value="PHEHYDRXLASE"/>
</dbReference>
<dbReference type="PROSITE" id="PS51384">
    <property type="entry name" value="FAD_FR"/>
    <property type="match status" value="1"/>
</dbReference>